<gene>
    <name evidence="2" type="ordered locus">Mlg_1385</name>
</gene>
<keyword evidence="3" id="KW-1185">Reference proteome</keyword>
<name>Q0A8V3_ALKEH</name>
<evidence type="ECO:0000256" key="1">
    <source>
        <dbReference type="SAM" id="Phobius"/>
    </source>
</evidence>
<dbReference type="EMBL" id="CP000453">
    <property type="protein sequence ID" value="ABI56734.1"/>
    <property type="molecule type" value="Genomic_DNA"/>
</dbReference>
<organism evidence="2 3">
    <name type="scientific">Alkalilimnicola ehrlichii (strain ATCC BAA-1101 / DSM 17681 / MLHE-1)</name>
    <dbReference type="NCBI Taxonomy" id="187272"/>
    <lineage>
        <taxon>Bacteria</taxon>
        <taxon>Pseudomonadati</taxon>
        <taxon>Pseudomonadota</taxon>
        <taxon>Gammaproteobacteria</taxon>
        <taxon>Chromatiales</taxon>
        <taxon>Ectothiorhodospiraceae</taxon>
        <taxon>Alkalilimnicola</taxon>
    </lineage>
</organism>
<keyword evidence="1" id="KW-1133">Transmembrane helix</keyword>
<proteinExistence type="predicted"/>
<feature type="transmembrane region" description="Helical" evidence="1">
    <location>
        <begin position="58"/>
        <end position="82"/>
    </location>
</feature>
<keyword evidence="1" id="KW-0812">Transmembrane</keyword>
<evidence type="ECO:0000313" key="3">
    <source>
        <dbReference type="Proteomes" id="UP000001962"/>
    </source>
</evidence>
<dbReference type="Proteomes" id="UP000001962">
    <property type="component" value="Chromosome"/>
</dbReference>
<dbReference type="KEGG" id="aeh:Mlg_1385"/>
<protein>
    <recommendedName>
        <fullName evidence="4">Rod shape-determining protein MreD</fullName>
    </recommendedName>
</protein>
<feature type="transmembrane region" description="Helical" evidence="1">
    <location>
        <begin position="132"/>
        <end position="156"/>
    </location>
</feature>
<accession>Q0A8V3</accession>
<evidence type="ECO:0000313" key="2">
    <source>
        <dbReference type="EMBL" id="ABI56734.1"/>
    </source>
</evidence>
<dbReference type="RefSeq" id="WP_011629129.1">
    <property type="nucleotide sequence ID" value="NC_008340.1"/>
</dbReference>
<dbReference type="eggNOG" id="ENOG5032RTX">
    <property type="taxonomic scope" value="Bacteria"/>
</dbReference>
<dbReference type="AlphaFoldDB" id="Q0A8V3"/>
<feature type="transmembrane region" description="Helical" evidence="1">
    <location>
        <begin position="94"/>
        <end position="112"/>
    </location>
</feature>
<keyword evidence="1" id="KW-0472">Membrane</keyword>
<feature type="transmembrane region" description="Helical" evidence="1">
    <location>
        <begin position="26"/>
        <end position="46"/>
    </location>
</feature>
<reference evidence="3" key="1">
    <citation type="submission" date="2006-08" db="EMBL/GenBank/DDBJ databases">
        <title>Complete sequence of Alkalilimnicola ehrilichei MLHE-1.</title>
        <authorList>
            <person name="Copeland A."/>
            <person name="Lucas S."/>
            <person name="Lapidus A."/>
            <person name="Barry K."/>
            <person name="Detter J.C."/>
            <person name="Glavina del Rio T."/>
            <person name="Hammon N."/>
            <person name="Israni S."/>
            <person name="Dalin E."/>
            <person name="Tice H."/>
            <person name="Pitluck S."/>
            <person name="Sims D."/>
            <person name="Brettin T."/>
            <person name="Bruce D."/>
            <person name="Han C."/>
            <person name="Tapia R."/>
            <person name="Gilna P."/>
            <person name="Schmutz J."/>
            <person name="Larimer F."/>
            <person name="Land M."/>
            <person name="Hauser L."/>
            <person name="Kyrpides N."/>
            <person name="Mikhailova N."/>
            <person name="Oremland R.S."/>
            <person name="Hoeft S.E."/>
            <person name="Switzer-Blum J."/>
            <person name="Kulp T."/>
            <person name="King G."/>
            <person name="Tabita R."/>
            <person name="Witte B."/>
            <person name="Santini J.M."/>
            <person name="Basu P."/>
            <person name="Hollibaugh J.T."/>
            <person name="Xie G."/>
            <person name="Stolz J.F."/>
            <person name="Richardson P."/>
        </authorList>
    </citation>
    <scope>NUCLEOTIDE SEQUENCE [LARGE SCALE GENOMIC DNA]</scope>
    <source>
        <strain evidence="3">ATCC BAA-1101 / DSM 17681 / MLHE-1</strain>
    </source>
</reference>
<dbReference type="HOGENOM" id="CLU_132599_0_0_6"/>
<sequence>MVGGNTKDHRLNATGLADRITRQPELNVLLFAFLLNYPWEFLQVPFFQSMAEANHWDAILFCTRATGGDALIALSSFWLVAAVWRNRWWVCRPAARQLTVFIAAGLLVTFVLEWHATEIAQRWAYADHMPVLPILGTGVLPVMQWILLPPLIVWLVRRQIAH</sequence>
<evidence type="ECO:0008006" key="4">
    <source>
        <dbReference type="Google" id="ProtNLM"/>
    </source>
</evidence>